<comment type="caution">
    <text evidence="2">The sequence shown here is derived from an EMBL/GenBank/DDBJ whole genome shotgun (WGS) entry which is preliminary data.</text>
</comment>
<organism evidence="2 3">
    <name type="scientific">Ilyodon furcidens</name>
    <name type="common">goldbreast splitfin</name>
    <dbReference type="NCBI Taxonomy" id="33524"/>
    <lineage>
        <taxon>Eukaryota</taxon>
        <taxon>Metazoa</taxon>
        <taxon>Chordata</taxon>
        <taxon>Craniata</taxon>
        <taxon>Vertebrata</taxon>
        <taxon>Euteleostomi</taxon>
        <taxon>Actinopterygii</taxon>
        <taxon>Neopterygii</taxon>
        <taxon>Teleostei</taxon>
        <taxon>Neoteleostei</taxon>
        <taxon>Acanthomorphata</taxon>
        <taxon>Ovalentaria</taxon>
        <taxon>Atherinomorphae</taxon>
        <taxon>Cyprinodontiformes</taxon>
        <taxon>Goodeidae</taxon>
        <taxon>Ilyodon</taxon>
    </lineage>
</organism>
<feature type="region of interest" description="Disordered" evidence="1">
    <location>
        <begin position="1"/>
        <end position="25"/>
    </location>
</feature>
<sequence length="99" mass="11255">MNSSFLQRNTSKTDAYASRSSHQIQSSSISTITFSGQNILLSSTVTNLSVRFNSQLAFEMQITHLYKTSSYHLKKVSELRPLSLHPMQKNYSILSSRHE</sequence>
<dbReference type="EMBL" id="JAHRIQ010014440">
    <property type="protein sequence ID" value="MEQ2226109.1"/>
    <property type="molecule type" value="Genomic_DNA"/>
</dbReference>
<accession>A0ABV0T0V0</accession>
<evidence type="ECO:0000313" key="2">
    <source>
        <dbReference type="EMBL" id="MEQ2226109.1"/>
    </source>
</evidence>
<dbReference type="Proteomes" id="UP001482620">
    <property type="component" value="Unassembled WGS sequence"/>
</dbReference>
<protein>
    <submittedName>
        <fullName evidence="2">Uncharacterized protein</fullName>
    </submittedName>
</protein>
<evidence type="ECO:0000256" key="1">
    <source>
        <dbReference type="SAM" id="MobiDB-lite"/>
    </source>
</evidence>
<proteinExistence type="predicted"/>
<gene>
    <name evidence="2" type="ORF">ILYODFUR_024245</name>
</gene>
<reference evidence="2 3" key="1">
    <citation type="submission" date="2021-06" db="EMBL/GenBank/DDBJ databases">
        <authorList>
            <person name="Palmer J.M."/>
        </authorList>
    </citation>
    <scope>NUCLEOTIDE SEQUENCE [LARGE SCALE GENOMIC DNA]</scope>
    <source>
        <strain evidence="3">if_2019</strain>
        <tissue evidence="2">Muscle</tissue>
    </source>
</reference>
<feature type="compositionally biased region" description="Polar residues" evidence="1">
    <location>
        <begin position="1"/>
        <end position="13"/>
    </location>
</feature>
<keyword evidence="3" id="KW-1185">Reference proteome</keyword>
<name>A0ABV0T0V0_9TELE</name>
<evidence type="ECO:0000313" key="3">
    <source>
        <dbReference type="Proteomes" id="UP001482620"/>
    </source>
</evidence>